<evidence type="ECO:0000313" key="2">
    <source>
        <dbReference type="EMBL" id="MBS8259020.1"/>
    </source>
</evidence>
<dbReference type="Pfam" id="PF13480">
    <property type="entry name" value="Acetyltransf_6"/>
    <property type="match status" value="1"/>
</dbReference>
<reference evidence="2" key="2">
    <citation type="journal article" date="2021" name="Microorganisms">
        <title>Bacterial Dimethylsulfoniopropionate Biosynthesis in the East China Sea.</title>
        <authorList>
            <person name="Liu J."/>
            <person name="Zhang Y."/>
            <person name="Liu J."/>
            <person name="Zhong H."/>
            <person name="Williams B.T."/>
            <person name="Zheng Y."/>
            <person name="Curson A.R.J."/>
            <person name="Sun C."/>
            <person name="Sun H."/>
            <person name="Song D."/>
            <person name="Wagner Mackenzie B."/>
            <person name="Bermejo Martinez A."/>
            <person name="Todd J.D."/>
            <person name="Zhang X.H."/>
        </authorList>
    </citation>
    <scope>NUCLEOTIDE SEQUENCE</scope>
    <source>
        <strain evidence="2">AESS21</strain>
    </source>
</reference>
<accession>A0A944C7L3</accession>
<proteinExistence type="predicted"/>
<feature type="domain" description="BioF2-like acetyltransferase" evidence="1">
    <location>
        <begin position="208"/>
        <end position="357"/>
    </location>
</feature>
<evidence type="ECO:0000259" key="1">
    <source>
        <dbReference type="Pfam" id="PF13480"/>
    </source>
</evidence>
<gene>
    <name evidence="2" type="ORF">DYI23_02210</name>
</gene>
<dbReference type="AlphaFoldDB" id="A0A944C7L3"/>
<dbReference type="SUPFAM" id="SSF55729">
    <property type="entry name" value="Acyl-CoA N-acyltransferases (Nat)"/>
    <property type="match status" value="1"/>
</dbReference>
<dbReference type="EMBL" id="QTKU01000001">
    <property type="protein sequence ID" value="MBS8259020.1"/>
    <property type="molecule type" value="Genomic_DNA"/>
</dbReference>
<dbReference type="InterPro" id="IPR016181">
    <property type="entry name" value="Acyl_CoA_acyltransferase"/>
</dbReference>
<dbReference type="Proteomes" id="UP000705379">
    <property type="component" value="Unassembled WGS sequence"/>
</dbReference>
<organism evidence="2 3">
    <name type="scientific">Roseibium polysiphoniae</name>
    <dbReference type="NCBI Taxonomy" id="2571221"/>
    <lineage>
        <taxon>Bacteria</taxon>
        <taxon>Pseudomonadati</taxon>
        <taxon>Pseudomonadota</taxon>
        <taxon>Alphaproteobacteria</taxon>
        <taxon>Hyphomicrobiales</taxon>
        <taxon>Stappiaceae</taxon>
        <taxon>Roseibium</taxon>
    </lineage>
</organism>
<evidence type="ECO:0000313" key="3">
    <source>
        <dbReference type="Proteomes" id="UP000705379"/>
    </source>
</evidence>
<sequence length="416" mass="45843">METEHMVATGANALASDPDERLVGSADKTTGCNRQTVELRLARLDDFASARDFIAQLGEDRLSLPYHEASWIEAWQTSFGEIERCEPVLVAGFLDEQAAFFLPLALQKKGPLCVLGFLGQNKANQSTGLWRRSAVDAVEPAVLHRHLSALGKTLEADLLQLANLPEHLVESPNPLCLGELVQSPSPVFIGPLSADFDDLFRTSHSKAARKKLAKKQKSLEAADNFQIVCAATDAEIERGLKAFLEQRAVRAAATGIPNVFTGEKEKLFLETLLKFGPQPDQAGLNLWWLECEGEIRATYLSCRSGDRLIGYANSISHDDMTAHSPGVVLLKEIIARACADPGLHCLDLGLGDERYKRSWSEAVALFDSYTPLTLKGKMAFFAFSKKQALKARIRKSEALWPLVRKMRALKARVRSS</sequence>
<dbReference type="InterPro" id="IPR038740">
    <property type="entry name" value="BioF2-like_GNAT_dom"/>
</dbReference>
<comment type="caution">
    <text evidence="2">The sequence shown here is derived from an EMBL/GenBank/DDBJ whole genome shotgun (WGS) entry which is preliminary data.</text>
</comment>
<name>A0A944C7L3_9HYPH</name>
<dbReference type="Gene3D" id="3.40.630.30">
    <property type="match status" value="1"/>
</dbReference>
<reference evidence="2" key="1">
    <citation type="submission" date="2018-08" db="EMBL/GenBank/DDBJ databases">
        <authorList>
            <person name="Jin W."/>
            <person name="Wang H."/>
            <person name="Yang Y."/>
            <person name="Li M."/>
            <person name="Liu J."/>
        </authorList>
    </citation>
    <scope>NUCLEOTIDE SEQUENCE</scope>
    <source>
        <strain evidence="2">AESS21</strain>
    </source>
</reference>
<protein>
    <submittedName>
        <fullName evidence="2">GNAT family N-acetyltransferase</fullName>
    </submittedName>
</protein>